<evidence type="ECO:0000313" key="3">
    <source>
        <dbReference type="Proteomes" id="UP000197138"/>
    </source>
</evidence>
<evidence type="ECO:0000313" key="2">
    <source>
        <dbReference type="EMBL" id="OWM63218.1"/>
    </source>
</evidence>
<sequence length="612" mass="69573">MLVPRFQKNLNLGSKPSMDKSGKIVCADTAIWRWFAVGLDGNETEGPPPVLLQRVPVEVIERINGEKPLALVRSSRLSEGQRTLDSSDKPWTYLIEKILPDLISSSKFMRGQMEAEGWNSKEVKPKLVARVGKILFIPRRPSILEEDLNKDSINEATLKQLKRTFYTNIPASYMKGIVDEVVPKIGVKFEDLKDVYHVKVELNQIRHMVHDISCIEKNLDLRLMLSTKRTLTSLRDDEEKSIKVLIASAILDPTSKGGLRWPFGEASSPGDRYRVIGVWHTVSRVYVSPSMRLKVRDADRFDFKTSVGETTREITLKLKGIVSELLGKKLEINLVADMLENVLKLLWEHFLHFQAVHNGNTAAMDVPIFSKFRREIHDGHMNEATSEKPWVRIAKAVMQDLLPSAVLVRTEIEENVQHHDEIKLKFVVRVGKVLFLPRRNPPSKDSVSEASSSQYNINFHTDVLASYVKSVTDNVALKIGVKSEDIKDIYLAKVELNPVCHMIYDISCLEKDLDLRLMPFTKRTVSSPTHDHRKSIKDLINLAILGPSVKGGLRWWRGELSSAEDRCRVVGVARTISQAYEAKVDYTSVTVMLEQALKLLWEDFMHSNYFAI</sequence>
<feature type="domain" description="DUF7903" evidence="1">
    <location>
        <begin position="491"/>
        <end position="582"/>
    </location>
</feature>
<proteinExistence type="predicted"/>
<dbReference type="EMBL" id="MTKT01006106">
    <property type="protein sequence ID" value="OWM63218.1"/>
    <property type="molecule type" value="Genomic_DNA"/>
</dbReference>
<accession>A0A218VSN7</accession>
<dbReference type="AlphaFoldDB" id="A0A218VSN7"/>
<dbReference type="PANTHER" id="PTHR35481:SF1">
    <property type="entry name" value="DNA-DIRECTED RNA POLYMERASE SUBUNIT ALPHA"/>
    <property type="match status" value="1"/>
</dbReference>
<feature type="domain" description="DUF7903" evidence="1">
    <location>
        <begin position="199"/>
        <end position="350"/>
    </location>
</feature>
<organism evidence="2 3">
    <name type="scientific">Punica granatum</name>
    <name type="common">Pomegranate</name>
    <dbReference type="NCBI Taxonomy" id="22663"/>
    <lineage>
        <taxon>Eukaryota</taxon>
        <taxon>Viridiplantae</taxon>
        <taxon>Streptophyta</taxon>
        <taxon>Embryophyta</taxon>
        <taxon>Tracheophyta</taxon>
        <taxon>Spermatophyta</taxon>
        <taxon>Magnoliopsida</taxon>
        <taxon>eudicotyledons</taxon>
        <taxon>Gunneridae</taxon>
        <taxon>Pentapetalae</taxon>
        <taxon>rosids</taxon>
        <taxon>malvids</taxon>
        <taxon>Myrtales</taxon>
        <taxon>Lythraceae</taxon>
        <taxon>Punica</taxon>
    </lineage>
</organism>
<reference evidence="3" key="1">
    <citation type="journal article" date="2017" name="Plant J.">
        <title>The pomegranate (Punica granatum L.) genome and the genomics of punicalagin biosynthesis.</title>
        <authorList>
            <person name="Qin G."/>
            <person name="Xu C."/>
            <person name="Ming R."/>
            <person name="Tang H."/>
            <person name="Guyot R."/>
            <person name="Kramer E.M."/>
            <person name="Hu Y."/>
            <person name="Yi X."/>
            <person name="Qi Y."/>
            <person name="Xu X."/>
            <person name="Gao Z."/>
            <person name="Pan H."/>
            <person name="Jian J."/>
            <person name="Tian Y."/>
            <person name="Yue Z."/>
            <person name="Xu Y."/>
        </authorList>
    </citation>
    <scope>NUCLEOTIDE SEQUENCE [LARGE SCALE GENOMIC DNA]</scope>
    <source>
        <strain evidence="3">cv. Dabenzi</strain>
    </source>
</reference>
<dbReference type="PANTHER" id="PTHR35481">
    <property type="entry name" value="DNA-DIRECTED RNA POLYMERASE SUBUNIT ALPHA"/>
    <property type="match status" value="1"/>
</dbReference>
<gene>
    <name evidence="2" type="ORF">CDL15_Pgr010618</name>
</gene>
<name>A0A218VSN7_PUNGR</name>
<evidence type="ECO:0000259" key="1">
    <source>
        <dbReference type="Pfam" id="PF25475"/>
    </source>
</evidence>
<comment type="caution">
    <text evidence="2">The sequence shown here is derived from an EMBL/GenBank/DDBJ whole genome shotgun (WGS) entry which is preliminary data.</text>
</comment>
<dbReference type="Proteomes" id="UP000197138">
    <property type="component" value="Unassembled WGS sequence"/>
</dbReference>
<dbReference type="Pfam" id="PF25475">
    <property type="entry name" value="DUF7903"/>
    <property type="match status" value="2"/>
</dbReference>
<dbReference type="InterPro" id="IPR057225">
    <property type="entry name" value="DUF7903"/>
</dbReference>
<protein>
    <recommendedName>
        <fullName evidence="1">DUF7903 domain-containing protein</fullName>
    </recommendedName>
</protein>